<dbReference type="AlphaFoldDB" id="A0A1I2BG09"/>
<reference evidence="1 2" key="1">
    <citation type="submission" date="2016-10" db="EMBL/GenBank/DDBJ databases">
        <authorList>
            <person name="de Groot N.N."/>
        </authorList>
    </citation>
    <scope>NUCLEOTIDE SEQUENCE [LARGE SCALE GENOMIC DNA]</scope>
    <source>
        <strain evidence="1 2">DSM 26130</strain>
    </source>
</reference>
<protein>
    <submittedName>
        <fullName evidence="1">Uncharacterized protein</fullName>
    </submittedName>
</protein>
<dbReference type="Proteomes" id="UP000198598">
    <property type="component" value="Unassembled WGS sequence"/>
</dbReference>
<proteinExistence type="predicted"/>
<organism evidence="1 2">
    <name type="scientific">Spirosoma endophyticum</name>
    <dbReference type="NCBI Taxonomy" id="662367"/>
    <lineage>
        <taxon>Bacteria</taxon>
        <taxon>Pseudomonadati</taxon>
        <taxon>Bacteroidota</taxon>
        <taxon>Cytophagia</taxon>
        <taxon>Cytophagales</taxon>
        <taxon>Cytophagaceae</taxon>
        <taxon>Spirosoma</taxon>
    </lineage>
</organism>
<name>A0A1I2BG09_9BACT</name>
<keyword evidence="2" id="KW-1185">Reference proteome</keyword>
<evidence type="ECO:0000313" key="1">
    <source>
        <dbReference type="EMBL" id="SFE55101.1"/>
    </source>
</evidence>
<evidence type="ECO:0000313" key="2">
    <source>
        <dbReference type="Proteomes" id="UP000198598"/>
    </source>
</evidence>
<sequence>MKSKLVFSQTVDRYYVKHYMELVIKPYIPFTNSGTFRLGALLRFTEPIYQISPGTVGLVYESVQENGIDYCGVILENGMDIGLVMSCDLDYLAEKLLQIPTTYQFTTPAELMRHYKQGTFRKAFSLVYPPSSTVQV</sequence>
<dbReference type="EMBL" id="FOLQ01000015">
    <property type="protein sequence ID" value="SFE55101.1"/>
    <property type="molecule type" value="Genomic_DNA"/>
</dbReference>
<dbReference type="STRING" id="662367.SAMN05216167_11592"/>
<accession>A0A1I2BG09</accession>
<gene>
    <name evidence="1" type="ORF">SAMN05216167_11592</name>
</gene>